<dbReference type="Pfam" id="PF00350">
    <property type="entry name" value="Dynamin_N"/>
    <property type="match status" value="1"/>
</dbReference>
<accession>A0ABQ8FFG6</accession>
<dbReference type="InterPro" id="IPR020850">
    <property type="entry name" value="GED_dom"/>
</dbReference>
<proteinExistence type="inferred from homology"/>
<dbReference type="Proteomes" id="UP001648503">
    <property type="component" value="Unassembled WGS sequence"/>
</dbReference>
<dbReference type="PANTHER" id="PTHR11566:SF212">
    <property type="entry name" value="DYNAMIN"/>
    <property type="match status" value="1"/>
</dbReference>
<dbReference type="InterPro" id="IPR022812">
    <property type="entry name" value="Dynamin"/>
</dbReference>
<comment type="catalytic activity">
    <reaction evidence="5">
        <text>GTP + H2O = GDP + phosphate + H(+)</text>
        <dbReference type="Rhea" id="RHEA:19669"/>
        <dbReference type="ChEBI" id="CHEBI:15377"/>
        <dbReference type="ChEBI" id="CHEBI:15378"/>
        <dbReference type="ChEBI" id="CHEBI:37565"/>
        <dbReference type="ChEBI" id="CHEBI:43474"/>
        <dbReference type="ChEBI" id="CHEBI:58189"/>
        <dbReference type="EC" id="3.6.5.5"/>
    </reaction>
</comment>
<dbReference type="PROSITE" id="PS51388">
    <property type="entry name" value="GED"/>
    <property type="match status" value="1"/>
</dbReference>
<dbReference type="InterPro" id="IPR030381">
    <property type="entry name" value="G_DYNAMIN_dom"/>
</dbReference>
<dbReference type="InterPro" id="IPR000375">
    <property type="entry name" value="Dynamin_stalk"/>
</dbReference>
<evidence type="ECO:0000313" key="11">
    <source>
        <dbReference type="Proteomes" id="UP001648503"/>
    </source>
</evidence>
<evidence type="ECO:0000256" key="7">
    <source>
        <dbReference type="SAM" id="MobiDB-lite"/>
    </source>
</evidence>
<name>A0ABQ8FFG6_9FUNG</name>
<comment type="similarity">
    <text evidence="6">Belongs to the TRAFAC class dynamin-like GTPase superfamily. Dynamin/Fzo/YdjA family.</text>
</comment>
<keyword evidence="4 6" id="KW-0342">GTP-binding</keyword>
<dbReference type="InterPro" id="IPR001401">
    <property type="entry name" value="Dynamin_GTPase"/>
</dbReference>
<reference evidence="10 11" key="1">
    <citation type="submission" date="2021-02" db="EMBL/GenBank/DDBJ databases">
        <title>Variation within the Batrachochytrium salamandrivorans European outbreak.</title>
        <authorList>
            <person name="Kelly M."/>
            <person name="Pasmans F."/>
            <person name="Shea T.P."/>
            <person name="Munoz J.F."/>
            <person name="Carranza S."/>
            <person name="Cuomo C.A."/>
            <person name="Martel A."/>
        </authorList>
    </citation>
    <scope>NUCLEOTIDE SEQUENCE [LARGE SCALE GENOMIC DNA]</scope>
    <source>
        <strain evidence="10 11">AMFP18/2</strain>
    </source>
</reference>
<dbReference type="SUPFAM" id="SSF52540">
    <property type="entry name" value="P-loop containing nucleoside triphosphate hydrolases"/>
    <property type="match status" value="1"/>
</dbReference>
<evidence type="ECO:0000313" key="10">
    <source>
        <dbReference type="EMBL" id="KAH6597391.1"/>
    </source>
</evidence>
<evidence type="ECO:0000259" key="9">
    <source>
        <dbReference type="PROSITE" id="PS51718"/>
    </source>
</evidence>
<gene>
    <name evidence="10" type="ORF">BASA50_004532</name>
</gene>
<dbReference type="InterPro" id="IPR045063">
    <property type="entry name" value="Dynamin_N"/>
</dbReference>
<evidence type="ECO:0000256" key="3">
    <source>
        <dbReference type="ARBA" id="ARBA00022801"/>
    </source>
</evidence>
<dbReference type="PRINTS" id="PR00195">
    <property type="entry name" value="DYNAMIN"/>
</dbReference>
<dbReference type="EMBL" id="JAFCIX010000145">
    <property type="protein sequence ID" value="KAH6597391.1"/>
    <property type="molecule type" value="Genomic_DNA"/>
</dbReference>
<dbReference type="PROSITE" id="PS51718">
    <property type="entry name" value="G_DYNAMIN_2"/>
    <property type="match status" value="1"/>
</dbReference>
<sequence length="926" mass="102605">MNYRLLARTAPVPYMNMLGTRHFSMMGNRARLSGSFTTTRLFLLRSPLPIHSNTGHVRTLVSLPRLTLTLLRLPVAAVSAGMGVSAYIHYRVNELSQDLVPDWLKTSAEKANQWLSDIDFSNVALPDFGIPAGQSHVNTPVVVVDAANAMSSSDSLLSTANLDHIKATVANATGSLFGKGVAGSNGDAIDSVDISMMASADPNLTSGVHHAASQGPSMGSSSNSSNNQDLLGLTSKLIEIRNLLKSVDTGSSALTLPSIVVIGSQSSGKSSVLEAIVGHEFLPKGSNMVTRRPIELTLIHTPDTKDEYSEFPQLGLGKVHDFSQVRRTLTDLNLAVSETECVSDVPIELRIYSPNVPDLTLVDLPGYIQIHTKDQPPILKEKITSLCQKYIREPNIILAVCAADVDLANSEALRASRRMDPLGLRTIGVITKMDLVEPHAAVGILENKSYPLALGYIGVVNKAPTRSFSQALIRADDSYFRNHPEFNNSMVGTATLRRRLMQVLEEHMGRSLHSIVDACQTELDNSRYEFKVHYNDRSITPESYVAESMDVLKQNFKRFTLEFGKPQLREQVRTMLEDKLLKICADVYWNDEYLSHLPHEALDSPYWKNKLDISSATLTKSGVGKATVQLVVDLLTSKMEDITSSKPWNFHDDARQQILQFSAEILRSKFHTTVDQVENTIKPYKFEVDCTDLEWYDGQKRAASIMESQISAQQAELQDIKTTIGRRRLRQTIKQISKLDKDASLSNASSVDPNTPTSPSLSRAPNNNGVSSFSSFDLMASQDNNSTGASADSSGTNNAHLLARARQALQLQSGLAVMQQRLLAVKSRQCASPVNRVACPEVYLSVVSEKLAYTSVMFIYLELLSEFFFHLPREMDNRMYYGLSRDQIRKFARENPTVLKHLDIQERKATLELVMEKLKSLTRSRK</sequence>
<evidence type="ECO:0000256" key="2">
    <source>
        <dbReference type="ARBA" id="ARBA00022741"/>
    </source>
</evidence>
<feature type="region of interest" description="Disordered" evidence="7">
    <location>
        <begin position="205"/>
        <end position="226"/>
    </location>
</feature>
<dbReference type="InterPro" id="IPR027417">
    <property type="entry name" value="P-loop_NTPase"/>
</dbReference>
<dbReference type="CDD" id="cd08771">
    <property type="entry name" value="DLP_1"/>
    <property type="match status" value="1"/>
</dbReference>
<dbReference type="InterPro" id="IPR019762">
    <property type="entry name" value="Dynamin_GTPase_CS"/>
</dbReference>
<evidence type="ECO:0000259" key="8">
    <source>
        <dbReference type="PROSITE" id="PS51388"/>
    </source>
</evidence>
<evidence type="ECO:0000256" key="1">
    <source>
        <dbReference type="ARBA" id="ARBA00011980"/>
    </source>
</evidence>
<dbReference type="PANTHER" id="PTHR11566">
    <property type="entry name" value="DYNAMIN"/>
    <property type="match status" value="1"/>
</dbReference>
<dbReference type="PROSITE" id="PS00410">
    <property type="entry name" value="G_DYNAMIN_1"/>
    <property type="match status" value="1"/>
</dbReference>
<dbReference type="Pfam" id="PF01031">
    <property type="entry name" value="Dynamin_M"/>
    <property type="match status" value="1"/>
</dbReference>
<evidence type="ECO:0000256" key="6">
    <source>
        <dbReference type="RuleBase" id="RU003932"/>
    </source>
</evidence>
<organism evidence="10 11">
    <name type="scientific">Batrachochytrium salamandrivorans</name>
    <dbReference type="NCBI Taxonomy" id="1357716"/>
    <lineage>
        <taxon>Eukaryota</taxon>
        <taxon>Fungi</taxon>
        <taxon>Fungi incertae sedis</taxon>
        <taxon>Chytridiomycota</taxon>
        <taxon>Chytridiomycota incertae sedis</taxon>
        <taxon>Chytridiomycetes</taxon>
        <taxon>Rhizophydiales</taxon>
        <taxon>Rhizophydiales incertae sedis</taxon>
        <taxon>Batrachochytrium</taxon>
    </lineage>
</organism>
<feature type="compositionally biased region" description="Polar residues" evidence="7">
    <location>
        <begin position="744"/>
        <end position="767"/>
    </location>
</feature>
<keyword evidence="2 6" id="KW-0547">Nucleotide-binding</keyword>
<feature type="domain" description="GED" evidence="8">
    <location>
        <begin position="833"/>
        <end position="926"/>
    </location>
</feature>
<dbReference type="EC" id="3.6.5.5" evidence="1"/>
<protein>
    <recommendedName>
        <fullName evidence="1">dynamin GTPase</fullName>
        <ecNumber evidence="1">3.6.5.5</ecNumber>
    </recommendedName>
</protein>
<evidence type="ECO:0000256" key="5">
    <source>
        <dbReference type="ARBA" id="ARBA00048040"/>
    </source>
</evidence>
<feature type="region of interest" description="Disordered" evidence="7">
    <location>
        <begin position="743"/>
        <end position="767"/>
    </location>
</feature>
<evidence type="ECO:0000256" key="4">
    <source>
        <dbReference type="ARBA" id="ARBA00023134"/>
    </source>
</evidence>
<feature type="domain" description="Dynamin-type G" evidence="9">
    <location>
        <begin position="253"/>
        <end position="513"/>
    </location>
</feature>
<dbReference type="Gene3D" id="3.40.50.300">
    <property type="entry name" value="P-loop containing nucleotide triphosphate hydrolases"/>
    <property type="match status" value="1"/>
</dbReference>
<keyword evidence="3" id="KW-0378">Hydrolase</keyword>
<keyword evidence="11" id="KW-1185">Reference proteome</keyword>
<dbReference type="SMART" id="SM00053">
    <property type="entry name" value="DYNc"/>
    <property type="match status" value="1"/>
</dbReference>
<comment type="caution">
    <text evidence="10">The sequence shown here is derived from an EMBL/GenBank/DDBJ whole genome shotgun (WGS) entry which is preliminary data.</text>
</comment>